<evidence type="ECO:0000256" key="1">
    <source>
        <dbReference type="ARBA" id="ARBA00004429"/>
    </source>
</evidence>
<dbReference type="PROSITE" id="PS50928">
    <property type="entry name" value="ABC_TM1"/>
    <property type="match status" value="1"/>
</dbReference>
<keyword evidence="12" id="KW-1185">Reference proteome</keyword>
<name>A0A853G0F2_9BURK</name>
<feature type="transmembrane region" description="Helical" evidence="9">
    <location>
        <begin position="20"/>
        <end position="42"/>
    </location>
</feature>
<evidence type="ECO:0000256" key="6">
    <source>
        <dbReference type="ARBA" id="ARBA00022970"/>
    </source>
</evidence>
<dbReference type="NCBIfam" id="TIGR01726">
    <property type="entry name" value="HEQRo_perm_3TM"/>
    <property type="match status" value="1"/>
</dbReference>
<dbReference type="PANTHER" id="PTHR30614">
    <property type="entry name" value="MEMBRANE COMPONENT OF AMINO ACID ABC TRANSPORTER"/>
    <property type="match status" value="1"/>
</dbReference>
<protein>
    <submittedName>
        <fullName evidence="11">Amino acid ABC transporter permease</fullName>
    </submittedName>
</protein>
<accession>A0A853G0F2</accession>
<feature type="domain" description="ABC transmembrane type-1" evidence="10">
    <location>
        <begin position="16"/>
        <end position="204"/>
    </location>
</feature>
<evidence type="ECO:0000256" key="2">
    <source>
        <dbReference type="ARBA" id="ARBA00010072"/>
    </source>
</evidence>
<keyword evidence="7 9" id="KW-1133">Transmembrane helix</keyword>
<evidence type="ECO:0000313" key="11">
    <source>
        <dbReference type="EMBL" id="NYT49769.1"/>
    </source>
</evidence>
<dbReference type="GO" id="GO:0022857">
    <property type="term" value="F:transmembrane transporter activity"/>
    <property type="evidence" value="ECO:0007669"/>
    <property type="project" value="InterPro"/>
</dbReference>
<proteinExistence type="inferred from homology"/>
<dbReference type="CDD" id="cd06261">
    <property type="entry name" value="TM_PBP2"/>
    <property type="match status" value="1"/>
</dbReference>
<evidence type="ECO:0000256" key="8">
    <source>
        <dbReference type="ARBA" id="ARBA00023136"/>
    </source>
</evidence>
<evidence type="ECO:0000256" key="5">
    <source>
        <dbReference type="ARBA" id="ARBA00022692"/>
    </source>
</evidence>
<dbReference type="RefSeq" id="WP_180155076.1">
    <property type="nucleotide sequence ID" value="NZ_JACCEM010000005.1"/>
</dbReference>
<feature type="transmembrane region" description="Helical" evidence="9">
    <location>
        <begin position="54"/>
        <end position="75"/>
    </location>
</feature>
<feature type="transmembrane region" description="Helical" evidence="9">
    <location>
        <begin position="87"/>
        <end position="108"/>
    </location>
</feature>
<feature type="transmembrane region" description="Helical" evidence="9">
    <location>
        <begin position="145"/>
        <end position="168"/>
    </location>
</feature>
<evidence type="ECO:0000256" key="9">
    <source>
        <dbReference type="RuleBase" id="RU363032"/>
    </source>
</evidence>
<keyword evidence="4" id="KW-1003">Cell membrane</keyword>
<evidence type="ECO:0000256" key="3">
    <source>
        <dbReference type="ARBA" id="ARBA00022448"/>
    </source>
</evidence>
<dbReference type="PANTHER" id="PTHR30614:SF0">
    <property type="entry name" value="L-CYSTINE TRANSPORT SYSTEM PERMEASE PROTEIN TCYL"/>
    <property type="match status" value="1"/>
</dbReference>
<sequence>MMELLINSLPLLGMGTVTTLYLSAAAIVLSTALGLAFALCQLYGGLLLRIVVEIYLYIMRGVPLLVLLFTMYYAAPYAGMEIDPTTGGIVVIAAYFGAFMTEVFRAAVLSVPVAQWEAGKAIGLTGKRIFTDIVARQAMRVAGPAYVNTCIGVVKGTSLVAIIGLVDLTYVGRQIVERTLAPFEIFGFVALVYFLICYALSRLGKYLERRLNYVN</sequence>
<evidence type="ECO:0000256" key="4">
    <source>
        <dbReference type="ARBA" id="ARBA00022475"/>
    </source>
</evidence>
<evidence type="ECO:0000259" key="10">
    <source>
        <dbReference type="PROSITE" id="PS50928"/>
    </source>
</evidence>
<organism evidence="11 12">
    <name type="scientific">Parapusillimonas granuli</name>
    <dbReference type="NCBI Taxonomy" id="380911"/>
    <lineage>
        <taxon>Bacteria</taxon>
        <taxon>Pseudomonadati</taxon>
        <taxon>Pseudomonadota</taxon>
        <taxon>Betaproteobacteria</taxon>
        <taxon>Burkholderiales</taxon>
        <taxon>Alcaligenaceae</taxon>
        <taxon>Parapusillimonas</taxon>
    </lineage>
</organism>
<dbReference type="InterPro" id="IPR035906">
    <property type="entry name" value="MetI-like_sf"/>
</dbReference>
<dbReference type="InterPro" id="IPR010065">
    <property type="entry name" value="AA_ABC_transptr_permease_3TM"/>
</dbReference>
<keyword evidence="6" id="KW-0029">Amino-acid transport</keyword>
<evidence type="ECO:0000256" key="7">
    <source>
        <dbReference type="ARBA" id="ARBA00022989"/>
    </source>
</evidence>
<gene>
    <name evidence="11" type="ORF">H0A72_10670</name>
</gene>
<dbReference type="GO" id="GO:0043190">
    <property type="term" value="C:ATP-binding cassette (ABC) transporter complex"/>
    <property type="evidence" value="ECO:0007669"/>
    <property type="project" value="InterPro"/>
</dbReference>
<dbReference type="GO" id="GO:0006865">
    <property type="term" value="P:amino acid transport"/>
    <property type="evidence" value="ECO:0007669"/>
    <property type="project" value="UniProtKB-KW"/>
</dbReference>
<comment type="subcellular location">
    <subcellularLocation>
        <location evidence="1">Cell inner membrane</location>
        <topology evidence="1">Multi-pass membrane protein</topology>
    </subcellularLocation>
    <subcellularLocation>
        <location evidence="9">Cell membrane</location>
        <topology evidence="9">Multi-pass membrane protein</topology>
    </subcellularLocation>
</comment>
<keyword evidence="5 9" id="KW-0812">Transmembrane</keyword>
<comment type="similarity">
    <text evidence="2">Belongs to the binding-protein-dependent transport system permease family. HisMQ subfamily.</text>
</comment>
<dbReference type="Proteomes" id="UP000559809">
    <property type="component" value="Unassembled WGS sequence"/>
</dbReference>
<dbReference type="AlphaFoldDB" id="A0A853G0F2"/>
<dbReference type="InterPro" id="IPR043429">
    <property type="entry name" value="ArtM/GltK/GlnP/TcyL/YhdX-like"/>
</dbReference>
<dbReference type="Gene3D" id="1.10.3720.10">
    <property type="entry name" value="MetI-like"/>
    <property type="match status" value="1"/>
</dbReference>
<keyword evidence="8 9" id="KW-0472">Membrane</keyword>
<dbReference type="EMBL" id="JACCEM010000005">
    <property type="protein sequence ID" value="NYT49769.1"/>
    <property type="molecule type" value="Genomic_DNA"/>
</dbReference>
<dbReference type="Pfam" id="PF00528">
    <property type="entry name" value="BPD_transp_1"/>
    <property type="match status" value="1"/>
</dbReference>
<reference evidence="11 12" key="1">
    <citation type="submission" date="2020-07" db="EMBL/GenBank/DDBJ databases">
        <title>Taxonomic revisions and descriptions of new bacterial species based on genomic comparisons in the high-G+C-content subgroup of the family Alcaligenaceae.</title>
        <authorList>
            <person name="Szabo A."/>
            <person name="Felfoldi T."/>
        </authorList>
    </citation>
    <scope>NUCLEOTIDE SEQUENCE [LARGE SCALE GENOMIC DNA]</scope>
    <source>
        <strain evidence="11 12">LMG 24012</strain>
    </source>
</reference>
<dbReference type="InterPro" id="IPR000515">
    <property type="entry name" value="MetI-like"/>
</dbReference>
<dbReference type="SUPFAM" id="SSF161098">
    <property type="entry name" value="MetI-like"/>
    <property type="match status" value="1"/>
</dbReference>
<evidence type="ECO:0000313" key="12">
    <source>
        <dbReference type="Proteomes" id="UP000559809"/>
    </source>
</evidence>
<keyword evidence="3 9" id="KW-0813">Transport</keyword>
<feature type="transmembrane region" description="Helical" evidence="9">
    <location>
        <begin position="180"/>
        <end position="200"/>
    </location>
</feature>
<comment type="caution">
    <text evidence="11">The sequence shown here is derived from an EMBL/GenBank/DDBJ whole genome shotgun (WGS) entry which is preliminary data.</text>
</comment>